<name>A0A8J7KBX2_9NEIS</name>
<gene>
    <name evidence="4" type="primary">bamE</name>
    <name evidence="7" type="ORF">INR99_15110</name>
</gene>
<dbReference type="Pfam" id="PF04355">
    <property type="entry name" value="BamE"/>
    <property type="match status" value="1"/>
</dbReference>
<comment type="caution">
    <text evidence="7">The sequence shown here is derived from an EMBL/GenBank/DDBJ whole genome shotgun (WGS) entry which is preliminary data.</text>
</comment>
<comment type="subcellular location">
    <subcellularLocation>
        <location evidence="4">Cell outer membrane</location>
        <topology evidence="4">Lipid-anchor</topology>
    </subcellularLocation>
</comment>
<dbReference type="GO" id="GO:1990063">
    <property type="term" value="C:Bam protein complex"/>
    <property type="evidence" value="ECO:0007669"/>
    <property type="project" value="TreeGrafter"/>
</dbReference>
<feature type="region of interest" description="Disordered" evidence="5">
    <location>
        <begin position="106"/>
        <end position="146"/>
    </location>
</feature>
<evidence type="ECO:0000256" key="1">
    <source>
        <dbReference type="ARBA" id="ARBA00022729"/>
    </source>
</evidence>
<dbReference type="Gene3D" id="3.30.1450.10">
    <property type="match status" value="1"/>
</dbReference>
<dbReference type="EMBL" id="JADFUA010000012">
    <property type="protein sequence ID" value="MBE9610669.1"/>
    <property type="molecule type" value="Genomic_DNA"/>
</dbReference>
<evidence type="ECO:0000259" key="6">
    <source>
        <dbReference type="Pfam" id="PF04355"/>
    </source>
</evidence>
<dbReference type="GO" id="GO:0051205">
    <property type="term" value="P:protein insertion into membrane"/>
    <property type="evidence" value="ECO:0007669"/>
    <property type="project" value="UniProtKB-UniRule"/>
</dbReference>
<evidence type="ECO:0000313" key="8">
    <source>
        <dbReference type="Proteomes" id="UP000604481"/>
    </source>
</evidence>
<dbReference type="PROSITE" id="PS51257">
    <property type="entry name" value="PROKAR_LIPOPROTEIN"/>
    <property type="match status" value="1"/>
</dbReference>
<comment type="function">
    <text evidence="4">Part of the outer membrane protein assembly complex, which is involved in assembly and insertion of beta-barrel proteins into the outer membrane.</text>
</comment>
<dbReference type="HAMAP" id="MF_00925">
    <property type="entry name" value="OM_assembly_BamE"/>
    <property type="match status" value="1"/>
</dbReference>
<reference evidence="7 8" key="1">
    <citation type="submission" date="2020-10" db="EMBL/GenBank/DDBJ databases">
        <title>The genome sequence of Chitinilyticum litopenaei 4Y14.</title>
        <authorList>
            <person name="Liu Y."/>
        </authorList>
    </citation>
    <scope>NUCLEOTIDE SEQUENCE [LARGE SCALE GENOMIC DNA]</scope>
    <source>
        <strain evidence="7 8">4Y14</strain>
    </source>
</reference>
<dbReference type="InterPro" id="IPR026592">
    <property type="entry name" value="BamE"/>
</dbReference>
<dbReference type="PANTHER" id="PTHR37482">
    <property type="entry name" value="OUTER MEMBRANE PROTEIN ASSEMBLY FACTOR BAME"/>
    <property type="match status" value="1"/>
</dbReference>
<evidence type="ECO:0000256" key="4">
    <source>
        <dbReference type="HAMAP-Rule" id="MF_00925"/>
    </source>
</evidence>
<organism evidence="7 8">
    <name type="scientific">Chitinilyticum piscinae</name>
    <dbReference type="NCBI Taxonomy" id="2866724"/>
    <lineage>
        <taxon>Bacteria</taxon>
        <taxon>Pseudomonadati</taxon>
        <taxon>Pseudomonadota</taxon>
        <taxon>Betaproteobacteria</taxon>
        <taxon>Neisseriales</taxon>
        <taxon>Chitinibacteraceae</taxon>
        <taxon>Chitinilyticum</taxon>
    </lineage>
</organism>
<dbReference type="GO" id="GO:0043165">
    <property type="term" value="P:Gram-negative-bacterium-type cell outer membrane assembly"/>
    <property type="evidence" value="ECO:0007669"/>
    <property type="project" value="UniProtKB-UniRule"/>
</dbReference>
<evidence type="ECO:0000256" key="5">
    <source>
        <dbReference type="SAM" id="MobiDB-lite"/>
    </source>
</evidence>
<dbReference type="AlphaFoldDB" id="A0A8J7KBX2"/>
<evidence type="ECO:0000256" key="3">
    <source>
        <dbReference type="ARBA" id="ARBA00023237"/>
    </source>
</evidence>
<dbReference type="InterPro" id="IPR037873">
    <property type="entry name" value="BamE-like"/>
</dbReference>
<comment type="subunit">
    <text evidence="4">Part of the Bam complex.</text>
</comment>
<keyword evidence="2 4" id="KW-0472">Membrane</keyword>
<accession>A0A8J7KBX2</accession>
<dbReference type="PANTHER" id="PTHR37482:SF1">
    <property type="entry name" value="OUTER MEMBRANE PROTEIN ASSEMBLY FACTOR BAME"/>
    <property type="match status" value="1"/>
</dbReference>
<proteinExistence type="inferred from homology"/>
<feature type="domain" description="Outer membrane protein assembly factor BamE" evidence="6">
    <location>
        <begin position="35"/>
        <end position="104"/>
    </location>
</feature>
<evidence type="ECO:0000313" key="7">
    <source>
        <dbReference type="EMBL" id="MBE9610669.1"/>
    </source>
</evidence>
<dbReference type="GO" id="GO:0030674">
    <property type="term" value="F:protein-macromolecule adaptor activity"/>
    <property type="evidence" value="ECO:0007669"/>
    <property type="project" value="TreeGrafter"/>
</dbReference>
<keyword evidence="1 4" id="KW-0732">Signal</keyword>
<keyword evidence="3 4" id="KW-0998">Cell outer membrane</keyword>
<keyword evidence="4" id="KW-0564">Palmitate</keyword>
<keyword evidence="8" id="KW-1185">Reference proteome</keyword>
<sequence length="160" mass="17386">MKVRSLSVLLSASLLLSGCGALNWLSPYKLDIPQGNEVTADQVEQLKAGMSRGQVRFLLGTPLLQDSFHSERWDYVYSDARGGSIRERFALALYFDGDALSRWEGTSLPADPNSKFSQAKQRGQAPKLDSSEQMGGAVDPADPTDKTVVVKPLININGGE</sequence>
<dbReference type="Proteomes" id="UP000604481">
    <property type="component" value="Unassembled WGS sequence"/>
</dbReference>
<protein>
    <recommendedName>
        <fullName evidence="4">Outer membrane protein assembly factor BamE</fullName>
    </recommendedName>
</protein>
<dbReference type="RefSeq" id="WP_194117219.1">
    <property type="nucleotide sequence ID" value="NZ_JADFUA010000012.1"/>
</dbReference>
<comment type="similarity">
    <text evidence="4">Belongs to the BamE family.</text>
</comment>
<evidence type="ECO:0000256" key="2">
    <source>
        <dbReference type="ARBA" id="ARBA00023136"/>
    </source>
</evidence>
<dbReference type="InterPro" id="IPR007450">
    <property type="entry name" value="BamE_dom"/>
</dbReference>
<keyword evidence="4" id="KW-0449">Lipoprotein</keyword>